<evidence type="ECO:0000256" key="2">
    <source>
        <dbReference type="ARBA" id="ARBA00010199"/>
    </source>
</evidence>
<dbReference type="OrthoDB" id="9789527at2"/>
<evidence type="ECO:0000256" key="4">
    <source>
        <dbReference type="ARBA" id="ARBA00022989"/>
    </source>
</evidence>
<dbReference type="eggNOG" id="COG0534">
    <property type="taxonomic scope" value="Bacteria"/>
</dbReference>
<feature type="transmembrane region" description="Helical" evidence="6">
    <location>
        <begin position="196"/>
        <end position="214"/>
    </location>
</feature>
<evidence type="ECO:0000313" key="7">
    <source>
        <dbReference type="EMBL" id="KFZ37553.1"/>
    </source>
</evidence>
<comment type="similarity">
    <text evidence="2">Belongs to the multi antimicrobial extrusion (MATE) (TC 2.A.66.1) family.</text>
</comment>
<dbReference type="PANTHER" id="PTHR42893:SF46">
    <property type="entry name" value="PROTEIN DETOXIFICATION 44, CHLOROPLASTIC"/>
    <property type="match status" value="1"/>
</dbReference>
<feature type="transmembrane region" description="Helical" evidence="6">
    <location>
        <begin position="91"/>
        <end position="115"/>
    </location>
</feature>
<feature type="transmembrane region" description="Helical" evidence="6">
    <location>
        <begin position="392"/>
        <end position="409"/>
    </location>
</feature>
<organism evidence="7 8">
    <name type="scientific">Shewanella mangrovi</name>
    <dbReference type="NCBI Taxonomy" id="1515746"/>
    <lineage>
        <taxon>Bacteria</taxon>
        <taxon>Pseudomonadati</taxon>
        <taxon>Pseudomonadota</taxon>
        <taxon>Gammaproteobacteria</taxon>
        <taxon>Alteromonadales</taxon>
        <taxon>Shewanellaceae</taxon>
        <taxon>Shewanella</taxon>
    </lineage>
</organism>
<feature type="transmembrane region" description="Helical" evidence="6">
    <location>
        <begin position="275"/>
        <end position="297"/>
    </location>
</feature>
<dbReference type="InterPro" id="IPR002528">
    <property type="entry name" value="MATE_fam"/>
</dbReference>
<gene>
    <name evidence="7" type="ORF">HR45_08980</name>
</gene>
<dbReference type="PANTHER" id="PTHR42893">
    <property type="entry name" value="PROTEIN DETOXIFICATION 44, CHLOROPLASTIC-RELATED"/>
    <property type="match status" value="1"/>
</dbReference>
<proteinExistence type="inferred from homology"/>
<keyword evidence="8" id="KW-1185">Reference proteome</keyword>
<dbReference type="GO" id="GO:0042910">
    <property type="term" value="F:xenobiotic transmembrane transporter activity"/>
    <property type="evidence" value="ECO:0007669"/>
    <property type="project" value="InterPro"/>
</dbReference>
<name>A0A094LQU4_9GAMM</name>
<reference evidence="7 8" key="1">
    <citation type="submission" date="2014-06" db="EMBL/GenBank/DDBJ databases">
        <title>Shewanella sp. YQH10.</title>
        <authorList>
            <person name="Liu Y."/>
            <person name="Zeng R."/>
        </authorList>
    </citation>
    <scope>NUCLEOTIDE SEQUENCE [LARGE SCALE GENOMIC DNA]</scope>
    <source>
        <strain evidence="7 8">YQH10</strain>
    </source>
</reference>
<accession>A0A094LQU4</accession>
<feature type="transmembrane region" description="Helical" evidence="6">
    <location>
        <begin position="318"/>
        <end position="338"/>
    </location>
</feature>
<dbReference type="InterPro" id="IPR044644">
    <property type="entry name" value="DinF-like"/>
</dbReference>
<feature type="transmembrane region" description="Helical" evidence="6">
    <location>
        <begin position="48"/>
        <end position="70"/>
    </location>
</feature>
<keyword evidence="3 6" id="KW-0812">Transmembrane</keyword>
<dbReference type="Pfam" id="PF01554">
    <property type="entry name" value="MatE"/>
    <property type="match status" value="2"/>
</dbReference>
<dbReference type="STRING" id="1515746.HR45_08980"/>
<dbReference type="RefSeq" id="WP_037442058.1">
    <property type="nucleotide sequence ID" value="NZ_JPEO01000005.1"/>
</dbReference>
<dbReference type="NCBIfam" id="TIGR00797">
    <property type="entry name" value="matE"/>
    <property type="match status" value="1"/>
</dbReference>
<dbReference type="GO" id="GO:0005886">
    <property type="term" value="C:plasma membrane"/>
    <property type="evidence" value="ECO:0007669"/>
    <property type="project" value="TreeGrafter"/>
</dbReference>
<dbReference type="CDD" id="cd13136">
    <property type="entry name" value="MATE_DinF_like"/>
    <property type="match status" value="1"/>
</dbReference>
<comment type="subcellular location">
    <subcellularLocation>
        <location evidence="1">Membrane</location>
        <topology evidence="1">Multi-pass membrane protein</topology>
    </subcellularLocation>
</comment>
<protein>
    <submittedName>
        <fullName evidence="7">Multidrug transporter MatE</fullName>
    </submittedName>
</protein>
<feature type="transmembrane region" description="Helical" evidence="6">
    <location>
        <begin position="363"/>
        <end position="385"/>
    </location>
</feature>
<feature type="transmembrane region" description="Helical" evidence="6">
    <location>
        <begin position="16"/>
        <end position="36"/>
    </location>
</feature>
<keyword evidence="4 6" id="KW-1133">Transmembrane helix</keyword>
<evidence type="ECO:0000256" key="3">
    <source>
        <dbReference type="ARBA" id="ARBA00022692"/>
    </source>
</evidence>
<feature type="transmembrane region" description="Helical" evidence="6">
    <location>
        <begin position="415"/>
        <end position="438"/>
    </location>
</feature>
<feature type="transmembrane region" description="Helical" evidence="6">
    <location>
        <begin position="135"/>
        <end position="158"/>
    </location>
</feature>
<evidence type="ECO:0000256" key="1">
    <source>
        <dbReference type="ARBA" id="ARBA00004141"/>
    </source>
</evidence>
<evidence type="ECO:0000256" key="5">
    <source>
        <dbReference type="ARBA" id="ARBA00023136"/>
    </source>
</evidence>
<comment type="caution">
    <text evidence="7">The sequence shown here is derived from an EMBL/GenBank/DDBJ whole genome shotgun (WGS) entry which is preliminary data.</text>
</comment>
<feature type="transmembrane region" description="Helical" evidence="6">
    <location>
        <begin position="170"/>
        <end position="190"/>
    </location>
</feature>
<dbReference type="AlphaFoldDB" id="A0A094LQU4"/>
<evidence type="ECO:0000256" key="6">
    <source>
        <dbReference type="SAM" id="Phobius"/>
    </source>
</evidence>
<feature type="transmembrane region" description="Helical" evidence="6">
    <location>
        <begin position="248"/>
        <end position="269"/>
    </location>
</feature>
<sequence length="446" mass="48964">MSKQPVPQPSNRHKKLLALALPMILSNITVPLLGLVDTAVIGHLSDAAYLGGVAVGSTIITLMLWLMGFLRMSTTALVAQGFGRRDNPAQLQILLQSSLIALFLGALFLLLQWPVWQLAMQFNDASNDVVQYGHAYFSVRIWGTPFALLNMVLLGWLMGRQQPKAAMWQLIITNSVNIALDLLFVVGFGWGVKGAALASVIADIISTLVALLIVKNALSYLGNIAIKPLLAALKLVDFSRLLRLNRDIFIRSLFLQLTFAFITFAGASLGDNTVAANAVMLNLLLLISYALDGIAYYAEAEVGRAAGEHNYPELYATVSLAFKWSAAIALLFSLAFWLEGDGLIRLLTSIDDVVLAATALRPWLVVLPILSFGCYLFDGVFIGAAKGHTMRNSMMIASLLVFAPLWWFSQSWHNQGLWLALAGFMLARSVTLGGYYLWRRERFLEP</sequence>
<dbReference type="Proteomes" id="UP000029264">
    <property type="component" value="Unassembled WGS sequence"/>
</dbReference>
<evidence type="ECO:0000313" key="8">
    <source>
        <dbReference type="Proteomes" id="UP000029264"/>
    </source>
</evidence>
<dbReference type="EMBL" id="JPEO01000005">
    <property type="protein sequence ID" value="KFZ37553.1"/>
    <property type="molecule type" value="Genomic_DNA"/>
</dbReference>
<keyword evidence="5 6" id="KW-0472">Membrane</keyword>
<dbReference type="GO" id="GO:0015297">
    <property type="term" value="F:antiporter activity"/>
    <property type="evidence" value="ECO:0007669"/>
    <property type="project" value="InterPro"/>
</dbReference>